<dbReference type="EMBL" id="JABZEO010000011">
    <property type="protein sequence ID" value="NVZ10725.1"/>
    <property type="molecule type" value="Genomic_DNA"/>
</dbReference>
<accession>A0A850RCW7</accession>
<protein>
    <submittedName>
        <fullName evidence="3">Uncharacterized protein</fullName>
    </submittedName>
</protein>
<name>A0A850RCW7_9GAMM</name>
<dbReference type="AlphaFoldDB" id="A0A850RCW7"/>
<feature type="region of interest" description="Disordered" evidence="1">
    <location>
        <begin position="46"/>
        <end position="74"/>
    </location>
</feature>
<organism evidence="3 4">
    <name type="scientific">Allochromatium humboldtianum</name>
    <dbReference type="NCBI Taxonomy" id="504901"/>
    <lineage>
        <taxon>Bacteria</taxon>
        <taxon>Pseudomonadati</taxon>
        <taxon>Pseudomonadota</taxon>
        <taxon>Gammaproteobacteria</taxon>
        <taxon>Chromatiales</taxon>
        <taxon>Chromatiaceae</taxon>
        <taxon>Allochromatium</taxon>
    </lineage>
</organism>
<keyword evidence="2" id="KW-0812">Transmembrane</keyword>
<keyword evidence="4" id="KW-1185">Reference proteome</keyword>
<evidence type="ECO:0000313" key="3">
    <source>
        <dbReference type="EMBL" id="NVZ10725.1"/>
    </source>
</evidence>
<sequence>MSLLSGKRLGLSTKLLLAMLVMNLATTLSFTLYTYSRQKQAIMAMARSPSRASSNGAGADRADSHLPEHGASGGTGEALAVAAGGASHLTRCWAT</sequence>
<dbReference type="Proteomes" id="UP000592294">
    <property type="component" value="Unassembled WGS sequence"/>
</dbReference>
<feature type="transmembrane region" description="Helical" evidence="2">
    <location>
        <begin position="15"/>
        <end position="35"/>
    </location>
</feature>
<keyword evidence="2" id="KW-1133">Transmembrane helix</keyword>
<comment type="caution">
    <text evidence="3">The sequence shown here is derived from an EMBL/GenBank/DDBJ whole genome shotgun (WGS) entry which is preliminary data.</text>
</comment>
<evidence type="ECO:0000256" key="2">
    <source>
        <dbReference type="SAM" id="Phobius"/>
    </source>
</evidence>
<dbReference type="RefSeq" id="WP_176977450.1">
    <property type="nucleotide sequence ID" value="NZ_JABZEO010000011.1"/>
</dbReference>
<evidence type="ECO:0000256" key="1">
    <source>
        <dbReference type="SAM" id="MobiDB-lite"/>
    </source>
</evidence>
<evidence type="ECO:0000313" key="4">
    <source>
        <dbReference type="Proteomes" id="UP000592294"/>
    </source>
</evidence>
<gene>
    <name evidence="3" type="ORF">HW932_15785</name>
</gene>
<keyword evidence="2" id="KW-0472">Membrane</keyword>
<reference evidence="3 4" key="1">
    <citation type="submission" date="2020-06" db="EMBL/GenBank/DDBJ databases">
        <title>Whole-genome sequence of Allochromatium humboldtianum DSM 21881, type strain.</title>
        <authorList>
            <person name="Kyndt J.A."/>
            <person name="Meyer T.E."/>
        </authorList>
    </citation>
    <scope>NUCLEOTIDE SEQUENCE [LARGE SCALE GENOMIC DNA]</scope>
    <source>
        <strain evidence="3 4">DSM 21881</strain>
    </source>
</reference>
<proteinExistence type="predicted"/>